<feature type="domain" description="OmpR/PhoB-type" evidence="5">
    <location>
        <begin position="37"/>
        <end position="107"/>
    </location>
</feature>
<dbReference type="Gene3D" id="1.10.10.10">
    <property type="entry name" value="Winged helix-like DNA-binding domain superfamily/Winged helix DNA-binding domain"/>
    <property type="match status" value="1"/>
</dbReference>
<dbReference type="EMBL" id="JAGINW010000001">
    <property type="protein sequence ID" value="MBP2326335.1"/>
    <property type="molecule type" value="Genomic_DNA"/>
</dbReference>
<comment type="caution">
    <text evidence="7">The sequence shown here is derived from an EMBL/GenBank/DDBJ whole genome shotgun (WGS) entry which is preliminary data.</text>
</comment>
<reference evidence="7 8" key="1">
    <citation type="submission" date="2021-03" db="EMBL/GenBank/DDBJ databases">
        <title>Sequencing the genomes of 1000 actinobacteria strains.</title>
        <authorList>
            <person name="Klenk H.-P."/>
        </authorList>
    </citation>
    <scope>NUCLEOTIDE SEQUENCE [LARGE SCALE GENOMIC DNA]</scope>
    <source>
        <strain evidence="7 8">DSM 46670</strain>
    </source>
</reference>
<dbReference type="SUPFAM" id="SSF48452">
    <property type="entry name" value="TPR-like"/>
    <property type="match status" value="1"/>
</dbReference>
<dbReference type="SMART" id="SM01043">
    <property type="entry name" value="BTAD"/>
    <property type="match status" value="1"/>
</dbReference>
<keyword evidence="8" id="KW-1185">Reference proteome</keyword>
<evidence type="ECO:0000313" key="7">
    <source>
        <dbReference type="EMBL" id="MBP2326335.1"/>
    </source>
</evidence>
<proteinExistence type="inferred from homology"/>
<name>A0ABS4TPK5_9PSEU</name>
<comment type="similarity">
    <text evidence="1">Belongs to the AfsR/DnrI/RedD regulatory family.</text>
</comment>
<dbReference type="Pfam" id="PF03704">
    <property type="entry name" value="BTAD"/>
    <property type="match status" value="1"/>
</dbReference>
<evidence type="ECO:0000313" key="8">
    <source>
        <dbReference type="Proteomes" id="UP001519332"/>
    </source>
</evidence>
<dbReference type="SMART" id="SM00862">
    <property type="entry name" value="Trans_reg_C"/>
    <property type="match status" value="1"/>
</dbReference>
<keyword evidence="7" id="KW-0808">Transferase</keyword>
<dbReference type="InterPro" id="IPR001867">
    <property type="entry name" value="OmpR/PhoB-type_DNA-bd"/>
</dbReference>
<evidence type="ECO:0000259" key="5">
    <source>
        <dbReference type="SMART" id="SM00862"/>
    </source>
</evidence>
<evidence type="ECO:0000256" key="3">
    <source>
        <dbReference type="ARBA" id="ARBA00023125"/>
    </source>
</evidence>
<dbReference type="InterPro" id="IPR051677">
    <property type="entry name" value="AfsR-DnrI-RedD_regulator"/>
</dbReference>
<dbReference type="RefSeq" id="WP_209643409.1">
    <property type="nucleotide sequence ID" value="NZ_JAGINW010000001.1"/>
</dbReference>
<keyword evidence="4" id="KW-0804">Transcription</keyword>
<gene>
    <name evidence="7" type="ORF">JOF56_006720</name>
</gene>
<sequence length="266" mass="28067">MGEYRGGLNYWQRTSDDWQVRLVGAVAVHGADGIWEAPDVGSRKARTLLALLGASHGRMVTVETVVDELWGSAPPQQPRANVATLVSRLRSRFGSTVIVGGRRGYRLGETIRVDLHDAADLVTQAEAALTHNRPAAGLAAAGQGLDLISGGLVLADYPTAEWAERARAMQTGLLRRGRHAGAECALRAGAPARAQALAEAAIAVDALDERAHGMLMRAHADSGEPARALIAYERLRATLAAELGTGPVAATRDLHMAILRANAISA</sequence>
<dbReference type="InterPro" id="IPR011990">
    <property type="entry name" value="TPR-like_helical_dom_sf"/>
</dbReference>
<evidence type="ECO:0000256" key="2">
    <source>
        <dbReference type="ARBA" id="ARBA00023015"/>
    </source>
</evidence>
<accession>A0ABS4TPK5</accession>
<protein>
    <submittedName>
        <fullName evidence="7">DNA-binding SARP family transcriptional activator</fullName>
    </submittedName>
</protein>
<dbReference type="GO" id="GO:0016740">
    <property type="term" value="F:transferase activity"/>
    <property type="evidence" value="ECO:0007669"/>
    <property type="project" value="UniProtKB-KW"/>
</dbReference>
<feature type="domain" description="Bacterial transcriptional activator" evidence="6">
    <location>
        <begin position="113"/>
        <end position="259"/>
    </location>
</feature>
<evidence type="ECO:0000259" key="6">
    <source>
        <dbReference type="SMART" id="SM01043"/>
    </source>
</evidence>
<organism evidence="7 8">
    <name type="scientific">Kibdelosporangium banguiense</name>
    <dbReference type="NCBI Taxonomy" id="1365924"/>
    <lineage>
        <taxon>Bacteria</taxon>
        <taxon>Bacillati</taxon>
        <taxon>Actinomycetota</taxon>
        <taxon>Actinomycetes</taxon>
        <taxon>Pseudonocardiales</taxon>
        <taxon>Pseudonocardiaceae</taxon>
        <taxon>Kibdelosporangium</taxon>
    </lineage>
</organism>
<keyword evidence="2" id="KW-0805">Transcription regulation</keyword>
<keyword evidence="3 7" id="KW-0238">DNA-binding</keyword>
<dbReference type="InterPro" id="IPR005158">
    <property type="entry name" value="BTAD"/>
</dbReference>
<dbReference type="GO" id="GO:0003677">
    <property type="term" value="F:DNA binding"/>
    <property type="evidence" value="ECO:0007669"/>
    <property type="project" value="UniProtKB-KW"/>
</dbReference>
<evidence type="ECO:0000256" key="1">
    <source>
        <dbReference type="ARBA" id="ARBA00005820"/>
    </source>
</evidence>
<dbReference type="InterPro" id="IPR016032">
    <property type="entry name" value="Sig_transdc_resp-reg_C-effctor"/>
</dbReference>
<dbReference type="PANTHER" id="PTHR35807">
    <property type="entry name" value="TRANSCRIPTIONAL REGULATOR REDD-RELATED"/>
    <property type="match status" value="1"/>
</dbReference>
<dbReference type="PANTHER" id="PTHR35807:SF1">
    <property type="entry name" value="TRANSCRIPTIONAL REGULATOR REDD"/>
    <property type="match status" value="1"/>
</dbReference>
<evidence type="ECO:0000256" key="4">
    <source>
        <dbReference type="ARBA" id="ARBA00023163"/>
    </source>
</evidence>
<dbReference type="Proteomes" id="UP001519332">
    <property type="component" value="Unassembled WGS sequence"/>
</dbReference>
<dbReference type="InterPro" id="IPR036388">
    <property type="entry name" value="WH-like_DNA-bd_sf"/>
</dbReference>
<dbReference type="Gene3D" id="1.25.40.10">
    <property type="entry name" value="Tetratricopeptide repeat domain"/>
    <property type="match status" value="1"/>
</dbReference>
<dbReference type="SUPFAM" id="SSF46894">
    <property type="entry name" value="C-terminal effector domain of the bipartite response regulators"/>
    <property type="match status" value="1"/>
</dbReference>